<dbReference type="KEGG" id="gba:J421_5006"/>
<sequence length="252" mass="27048">MAAVPVRSLPQLRQYLAERFPDARPLVERDAERLARPVATGIRALDAALPGGGFPRGKLSVWTPAGGAAAVLRASARAVIATGERAVWVDASRTLTFGWMSERSEPEPLVVHPPDRMQALRATELLLRSGAFALVILDGAEPIGTETVRLTRAARDGGGAFVTLTRHTAMAALRIASKLLTHTIRWRAGPFGDPAMPERVQADVRVRAMGWNARAEIVLPVAPYDVRCAVAPGPDRRGAGRRADALAHVDVE</sequence>
<reference evidence="2 3" key="1">
    <citation type="journal article" date="2014" name="Genome Announc.">
        <title>Genome Sequence and Methylome of Soil Bacterium Gemmatirosa kalamazoonensis KBS708T, a Member of the Rarely Cultivated Gemmatimonadetes Phylum.</title>
        <authorList>
            <person name="Debruyn J.M."/>
            <person name="Radosevich M."/>
            <person name="Wommack K.E."/>
            <person name="Polson S.W."/>
            <person name="Hauser L.J."/>
            <person name="Fawaz M.N."/>
            <person name="Korlach J."/>
            <person name="Tsai Y.C."/>
        </authorList>
    </citation>
    <scope>NUCLEOTIDE SEQUENCE [LARGE SCALE GENOMIC DNA]</scope>
    <source>
        <strain evidence="2 3">KBS708</strain>
        <plasmid evidence="3">Plasmid 1</plasmid>
    </source>
</reference>
<keyword evidence="2" id="KW-0614">Plasmid</keyword>
<dbReference type="SUPFAM" id="SSF52540">
    <property type="entry name" value="P-loop containing nucleoside triphosphate hydrolases"/>
    <property type="match status" value="1"/>
</dbReference>
<organism evidence="2 3">
    <name type="scientific">Gemmatirosa kalamazoonensis</name>
    <dbReference type="NCBI Taxonomy" id="861299"/>
    <lineage>
        <taxon>Bacteria</taxon>
        <taxon>Pseudomonadati</taxon>
        <taxon>Gemmatimonadota</taxon>
        <taxon>Gemmatimonadia</taxon>
        <taxon>Gemmatimonadales</taxon>
        <taxon>Gemmatimonadaceae</taxon>
        <taxon>Gemmatirosa</taxon>
    </lineage>
</organism>
<dbReference type="AlphaFoldDB" id="W0RP79"/>
<dbReference type="EMBL" id="CP007129">
    <property type="protein sequence ID" value="AHG92541.1"/>
    <property type="molecule type" value="Genomic_DNA"/>
</dbReference>
<dbReference type="InParanoid" id="W0RP79"/>
<name>W0RP79_9BACT</name>
<proteinExistence type="predicted"/>
<dbReference type="RefSeq" id="WP_025413875.1">
    <property type="nucleotide sequence ID" value="NZ_CP007129.1"/>
</dbReference>
<evidence type="ECO:0000259" key="1">
    <source>
        <dbReference type="Pfam" id="PF00154"/>
    </source>
</evidence>
<dbReference type="OrthoDB" id="9811176at2"/>
<dbReference type="HOGENOM" id="CLU_1101637_0_0_0"/>
<dbReference type="InterPro" id="IPR027417">
    <property type="entry name" value="P-loop_NTPase"/>
</dbReference>
<accession>W0RP79</accession>
<evidence type="ECO:0000313" key="3">
    <source>
        <dbReference type="Proteomes" id="UP000019151"/>
    </source>
</evidence>
<feature type="domain" description="RecA-like N-terminal" evidence="1">
    <location>
        <begin position="37"/>
        <end position="139"/>
    </location>
</feature>
<dbReference type="Pfam" id="PF00154">
    <property type="entry name" value="RecA_N"/>
    <property type="match status" value="1"/>
</dbReference>
<evidence type="ECO:0000313" key="2">
    <source>
        <dbReference type="EMBL" id="AHG92541.1"/>
    </source>
</evidence>
<dbReference type="Proteomes" id="UP000019151">
    <property type="component" value="Plasmid 1"/>
</dbReference>
<protein>
    <submittedName>
        <fullName evidence="2">RecA domain protein</fullName>
    </submittedName>
</protein>
<dbReference type="Gene3D" id="3.40.50.300">
    <property type="entry name" value="P-loop containing nucleotide triphosphate hydrolases"/>
    <property type="match status" value="1"/>
</dbReference>
<keyword evidence="3" id="KW-1185">Reference proteome</keyword>
<gene>
    <name evidence="2" type="ORF">J421_5006</name>
</gene>
<geneLocation type="plasmid" evidence="2 3">
    <name>1</name>
</geneLocation>
<dbReference type="InterPro" id="IPR049428">
    <property type="entry name" value="RecA-like_N"/>
</dbReference>